<dbReference type="EMBL" id="JAIVFP010000001">
    <property type="protein sequence ID" value="MCI4681485.1"/>
    <property type="molecule type" value="Genomic_DNA"/>
</dbReference>
<name>A0ABS9Z2E3_9HYPH</name>
<gene>
    <name evidence="5" type="ORF">K2U94_01650</name>
</gene>
<dbReference type="NCBIfam" id="TIGR01128">
    <property type="entry name" value="holA"/>
    <property type="match status" value="1"/>
</dbReference>
<evidence type="ECO:0008006" key="7">
    <source>
        <dbReference type="Google" id="ProtNLM"/>
    </source>
</evidence>
<keyword evidence="3" id="KW-0235">DNA replication</keyword>
<keyword evidence="1" id="KW-0808">Transferase</keyword>
<keyword evidence="6" id="KW-1185">Reference proteome</keyword>
<reference evidence="5" key="1">
    <citation type="journal article" date="2022" name="ISME J.">
        <title>Identification of active gaseous-alkane degraders at natural gas seeps.</title>
        <authorList>
            <person name="Farhan Ul Haque M."/>
            <person name="Hernandez M."/>
            <person name="Crombie A.T."/>
            <person name="Murrell J.C."/>
        </authorList>
    </citation>
    <scope>NUCLEOTIDE SEQUENCE</scope>
    <source>
        <strain evidence="5">PC2</strain>
    </source>
</reference>
<accession>A0ABS9Z2E3</accession>
<dbReference type="RefSeq" id="WP_243065546.1">
    <property type="nucleotide sequence ID" value="NZ_JAIVFK010000033.1"/>
</dbReference>
<dbReference type="InterPro" id="IPR005790">
    <property type="entry name" value="DNA_polIII_delta"/>
</dbReference>
<evidence type="ECO:0000256" key="3">
    <source>
        <dbReference type="ARBA" id="ARBA00022705"/>
    </source>
</evidence>
<evidence type="ECO:0000313" key="6">
    <source>
        <dbReference type="Proteomes" id="UP001139104"/>
    </source>
</evidence>
<organism evidence="5 6">
    <name type="scientific">Candidatus Rhodoblastus alkanivorans</name>
    <dbReference type="NCBI Taxonomy" id="2954117"/>
    <lineage>
        <taxon>Bacteria</taxon>
        <taxon>Pseudomonadati</taxon>
        <taxon>Pseudomonadota</taxon>
        <taxon>Alphaproteobacteria</taxon>
        <taxon>Hyphomicrobiales</taxon>
        <taxon>Rhodoblastaceae</taxon>
        <taxon>Rhodoblastus</taxon>
    </lineage>
</organism>
<dbReference type="Proteomes" id="UP001139104">
    <property type="component" value="Unassembled WGS sequence"/>
</dbReference>
<dbReference type="PANTHER" id="PTHR34388">
    <property type="entry name" value="DNA POLYMERASE III SUBUNIT DELTA"/>
    <property type="match status" value="1"/>
</dbReference>
<dbReference type="SUPFAM" id="SSF52540">
    <property type="entry name" value="P-loop containing nucleoside triphosphate hydrolases"/>
    <property type="match status" value="1"/>
</dbReference>
<comment type="caution">
    <text evidence="5">The sequence shown here is derived from an EMBL/GenBank/DDBJ whole genome shotgun (WGS) entry which is preliminary data.</text>
</comment>
<protein>
    <recommendedName>
        <fullName evidence="7">DNA polymerase III subunit delta</fullName>
    </recommendedName>
</protein>
<evidence type="ECO:0000256" key="1">
    <source>
        <dbReference type="ARBA" id="ARBA00022679"/>
    </source>
</evidence>
<evidence type="ECO:0000256" key="4">
    <source>
        <dbReference type="ARBA" id="ARBA00022932"/>
    </source>
</evidence>
<evidence type="ECO:0000313" key="5">
    <source>
        <dbReference type="EMBL" id="MCI4681485.1"/>
    </source>
</evidence>
<sequence length="347" mass="38370">MVAIAHRFADQYVLEPEKSRNLFLVFGTDAGLVSERSRLLLQSYAKLSASPQRTLHFSGDALASDPRVLLDEIHSLGLFDRSAPAIRISLGSRNLVPTLELIAKSAPFEAHVIIEGGPLKRTAPIRSWFEKHNFAVAIECYADQPKDLRRLVEAEFSAAGASIDHDVIELLLNVLGEDRLLSRREIEKLLLYAHGQNNISREHAIEILASHASTKSDELFIDAFKGDPTATISHLYSASARASEVNAIANNMLRIAMAFSHARAQLNGGAGIEATLQNFLRTLNAYSHTQAIAAELNSRSAADTASIVKLFYELIKDTRKSSILTEERISREFIKLAKASEKKPRQF</sequence>
<proteinExistence type="predicted"/>
<keyword evidence="4" id="KW-0239">DNA-directed DNA polymerase</keyword>
<dbReference type="InterPro" id="IPR027417">
    <property type="entry name" value="P-loop_NTPase"/>
</dbReference>
<evidence type="ECO:0000256" key="2">
    <source>
        <dbReference type="ARBA" id="ARBA00022695"/>
    </source>
</evidence>
<keyword evidence="2" id="KW-0548">Nucleotidyltransferase</keyword>
<dbReference type="Gene3D" id="1.10.8.60">
    <property type="match status" value="1"/>
</dbReference>
<dbReference type="PANTHER" id="PTHR34388:SF1">
    <property type="entry name" value="DNA POLYMERASE III SUBUNIT DELTA"/>
    <property type="match status" value="1"/>
</dbReference>